<feature type="region of interest" description="Disordered" evidence="1">
    <location>
        <begin position="153"/>
        <end position="175"/>
    </location>
</feature>
<feature type="compositionally biased region" description="Low complexity" evidence="1">
    <location>
        <begin position="389"/>
        <end position="410"/>
    </location>
</feature>
<sequence length="533" mass="56116">MDEFQFIESLDALLASEAMDEATTAAGVELANQSSNASMSLPMNTHLHSSTETAPLQGQGIFGMNCTLGGSNASCNWLGVNEANTSDNANSTKTSNNSNPNPFSMPMQSPTRMTMISEAPSIAPLHHFQNFASATGTAPTAINPYVEQIPSGATSLTSTNNTNSTIGTIDGDNTLKTGLGTILPSSTLTNPIISQPTTTAATSTNALPNADPSGVASICSANSRNSANSRGSSHASSSKRRGSNKGGGADKTSVSSRKRSRTTTAVSESEDDCSRRRQDRNLREQRRSQKITHQIDQLREVLAAASVRFKPDKYSTLVSVVEYVKQLQRRSTMLDQEHKKLLDTITRTNEMVNEPYLQNSGVSAASAIAGGGGNNPGMGNRAENAQPDSALSGGAGATNSSNSNAVSGGPNDIFNEDELVFVRNVDYKSIFDRCGMPLAVASIDGRLIDCNAEFVKMTGFERTDLLPAEQQQHRKQPSSAIIADDVGSSHLSGAVFPDAASSSSNGNDSSTGIEQDPKTQTSSAKASQNFLSL</sequence>
<gene>
    <name evidence="3" type="ORF">PSNMU_V1.4_AUG-EV-PASAV3_0067470</name>
</gene>
<dbReference type="Proteomes" id="UP000291116">
    <property type="component" value="Unassembled WGS sequence"/>
</dbReference>
<evidence type="ECO:0000256" key="1">
    <source>
        <dbReference type="SAM" id="MobiDB-lite"/>
    </source>
</evidence>
<feature type="compositionally biased region" description="Basic and acidic residues" evidence="1">
    <location>
        <begin position="272"/>
        <end position="287"/>
    </location>
</feature>
<organism evidence="3 4">
    <name type="scientific">Pseudo-nitzschia multistriata</name>
    <dbReference type="NCBI Taxonomy" id="183589"/>
    <lineage>
        <taxon>Eukaryota</taxon>
        <taxon>Sar</taxon>
        <taxon>Stramenopiles</taxon>
        <taxon>Ochrophyta</taxon>
        <taxon>Bacillariophyta</taxon>
        <taxon>Bacillariophyceae</taxon>
        <taxon>Bacillariophycidae</taxon>
        <taxon>Bacillariales</taxon>
        <taxon>Bacillariaceae</taxon>
        <taxon>Pseudo-nitzschia</taxon>
    </lineage>
</organism>
<feature type="compositionally biased region" description="Low complexity" evidence="1">
    <location>
        <begin position="217"/>
        <end position="236"/>
    </location>
</feature>
<keyword evidence="4" id="KW-1185">Reference proteome</keyword>
<accession>A0A448ZCX8</accession>
<feature type="region of interest" description="Disordered" evidence="1">
    <location>
        <begin position="493"/>
        <end position="533"/>
    </location>
</feature>
<evidence type="ECO:0000313" key="3">
    <source>
        <dbReference type="EMBL" id="VEU39881.1"/>
    </source>
</evidence>
<proteinExistence type="predicted"/>
<dbReference type="Gene3D" id="4.10.280.10">
    <property type="entry name" value="Helix-loop-helix DNA-binding domain"/>
    <property type="match status" value="1"/>
</dbReference>
<evidence type="ECO:0000259" key="2">
    <source>
        <dbReference type="PROSITE" id="PS50888"/>
    </source>
</evidence>
<dbReference type="SMART" id="SM00353">
    <property type="entry name" value="HLH"/>
    <property type="match status" value="1"/>
</dbReference>
<reference evidence="3 4" key="1">
    <citation type="submission" date="2019-01" db="EMBL/GenBank/DDBJ databases">
        <authorList>
            <person name="Ferrante I. M."/>
        </authorList>
    </citation>
    <scope>NUCLEOTIDE SEQUENCE [LARGE SCALE GENOMIC DNA]</scope>
    <source>
        <strain evidence="3 4">B856</strain>
    </source>
</reference>
<protein>
    <recommendedName>
        <fullName evidence="2">BHLH domain-containing protein</fullName>
    </recommendedName>
</protein>
<feature type="compositionally biased region" description="Low complexity" evidence="1">
    <location>
        <begin position="154"/>
        <end position="165"/>
    </location>
</feature>
<dbReference type="GO" id="GO:0046983">
    <property type="term" value="F:protein dimerization activity"/>
    <property type="evidence" value="ECO:0007669"/>
    <property type="project" value="InterPro"/>
</dbReference>
<evidence type="ECO:0000313" key="4">
    <source>
        <dbReference type="Proteomes" id="UP000291116"/>
    </source>
</evidence>
<feature type="region of interest" description="Disordered" evidence="1">
    <location>
        <begin position="368"/>
        <end position="410"/>
    </location>
</feature>
<feature type="compositionally biased region" description="Polar residues" evidence="1">
    <location>
        <begin position="518"/>
        <end position="533"/>
    </location>
</feature>
<dbReference type="PROSITE" id="PS50888">
    <property type="entry name" value="BHLH"/>
    <property type="match status" value="1"/>
</dbReference>
<feature type="compositionally biased region" description="Low complexity" evidence="1">
    <location>
        <begin position="498"/>
        <end position="512"/>
    </location>
</feature>
<dbReference type="SUPFAM" id="SSF47459">
    <property type="entry name" value="HLH, helix-loop-helix DNA-binding domain"/>
    <property type="match status" value="1"/>
</dbReference>
<name>A0A448ZCX8_9STRA</name>
<dbReference type="Pfam" id="PF00010">
    <property type="entry name" value="HLH"/>
    <property type="match status" value="1"/>
</dbReference>
<dbReference type="InterPro" id="IPR011598">
    <property type="entry name" value="bHLH_dom"/>
</dbReference>
<feature type="region of interest" description="Disordered" evidence="1">
    <location>
        <begin position="217"/>
        <end position="291"/>
    </location>
</feature>
<feature type="domain" description="BHLH" evidence="2">
    <location>
        <begin position="275"/>
        <end position="327"/>
    </location>
</feature>
<dbReference type="OrthoDB" id="206680at2759"/>
<feature type="compositionally biased region" description="Low complexity" evidence="1">
    <location>
        <begin position="86"/>
        <end position="106"/>
    </location>
</feature>
<dbReference type="InterPro" id="IPR036638">
    <property type="entry name" value="HLH_DNA-bd_sf"/>
</dbReference>
<dbReference type="CDD" id="cd00083">
    <property type="entry name" value="bHLH_SF"/>
    <property type="match status" value="1"/>
</dbReference>
<dbReference type="EMBL" id="CAACVS010000242">
    <property type="protein sequence ID" value="VEU39881.1"/>
    <property type="molecule type" value="Genomic_DNA"/>
</dbReference>
<feature type="region of interest" description="Disordered" evidence="1">
    <location>
        <begin position="86"/>
        <end position="109"/>
    </location>
</feature>
<dbReference type="AlphaFoldDB" id="A0A448ZCX8"/>